<organism evidence="2 3">
    <name type="scientific">Desulfonema magnum</name>
    <dbReference type="NCBI Taxonomy" id="45655"/>
    <lineage>
        <taxon>Bacteria</taxon>
        <taxon>Pseudomonadati</taxon>
        <taxon>Thermodesulfobacteriota</taxon>
        <taxon>Desulfobacteria</taxon>
        <taxon>Desulfobacterales</taxon>
        <taxon>Desulfococcaceae</taxon>
        <taxon>Desulfonema</taxon>
    </lineage>
</organism>
<evidence type="ECO:0000256" key="1">
    <source>
        <dbReference type="SAM" id="Phobius"/>
    </source>
</evidence>
<dbReference type="KEGG" id="dmm:dnm_061380"/>
<keyword evidence="1" id="KW-0472">Membrane</keyword>
<evidence type="ECO:0000313" key="3">
    <source>
        <dbReference type="Proteomes" id="UP000663722"/>
    </source>
</evidence>
<keyword evidence="3" id="KW-1185">Reference proteome</keyword>
<evidence type="ECO:0000313" key="2">
    <source>
        <dbReference type="EMBL" id="QTA90077.1"/>
    </source>
</evidence>
<gene>
    <name evidence="2" type="ORF">dnm_061380</name>
</gene>
<dbReference type="Proteomes" id="UP000663722">
    <property type="component" value="Chromosome"/>
</dbReference>
<proteinExistence type="predicted"/>
<dbReference type="EMBL" id="CP061800">
    <property type="protein sequence ID" value="QTA90077.1"/>
    <property type="molecule type" value="Genomic_DNA"/>
</dbReference>
<sequence>MKKIPSGKKISSEPEERGVVFCHRHFLFFTFLLILFLNHWFKKTFLTVRDFKC</sequence>
<reference evidence="2" key="1">
    <citation type="journal article" date="2021" name="Microb. Physiol.">
        <title>Proteogenomic Insights into the Physiology of Marine, Sulfate-Reducing, Filamentous Desulfonema limicola and Desulfonema magnum.</title>
        <authorList>
            <person name="Schnaars V."/>
            <person name="Wohlbrand L."/>
            <person name="Scheve S."/>
            <person name="Hinrichs C."/>
            <person name="Reinhardt R."/>
            <person name="Rabus R."/>
        </authorList>
    </citation>
    <scope>NUCLEOTIDE SEQUENCE</scope>
    <source>
        <strain evidence="2">4be13</strain>
    </source>
</reference>
<name>A0A975BRG6_9BACT</name>
<dbReference type="AlphaFoldDB" id="A0A975BRG6"/>
<protein>
    <submittedName>
        <fullName evidence="2">Uncharacterized protein</fullName>
    </submittedName>
</protein>
<accession>A0A975BRG6</accession>
<keyword evidence="1" id="KW-0812">Transmembrane</keyword>
<feature type="transmembrane region" description="Helical" evidence="1">
    <location>
        <begin position="21"/>
        <end position="41"/>
    </location>
</feature>
<keyword evidence="1" id="KW-1133">Transmembrane helix</keyword>